<keyword evidence="2" id="KW-1185">Reference proteome</keyword>
<organism evidence="1 2">
    <name type="scientific">Streptomyces kanasensis</name>
    <dbReference type="NCBI Taxonomy" id="936756"/>
    <lineage>
        <taxon>Bacteria</taxon>
        <taxon>Bacillati</taxon>
        <taxon>Actinomycetota</taxon>
        <taxon>Actinomycetes</taxon>
        <taxon>Kitasatosporales</taxon>
        <taxon>Streptomycetaceae</taxon>
        <taxon>Streptomyces</taxon>
    </lineage>
</organism>
<comment type="caution">
    <text evidence="1">The sequence shown here is derived from an EMBL/GenBank/DDBJ whole genome shotgun (WGS) entry which is preliminary data.</text>
</comment>
<dbReference type="AlphaFoldDB" id="A0A100Y2E8"/>
<dbReference type="Proteomes" id="UP000054011">
    <property type="component" value="Unassembled WGS sequence"/>
</dbReference>
<sequence>MLDGLVSELGVVYEAIDAVGDADEGSERDQLGDLAGGDKACLVREGNERVLLESLQRQLHLSTPGVHVDDLAYDALAHRDGVGGVVDPPPAQFGGPDETGALIDRFAVEVHEHTEVVDALYLALVCCAAPKAEKECSQSRVLAR</sequence>
<gene>
    <name evidence="1" type="ORF">ATE80_23735</name>
</gene>
<protein>
    <submittedName>
        <fullName evidence="1">Uncharacterized protein</fullName>
    </submittedName>
</protein>
<proteinExistence type="predicted"/>
<accession>A0A100Y2E8</accession>
<evidence type="ECO:0000313" key="2">
    <source>
        <dbReference type="Proteomes" id="UP000054011"/>
    </source>
</evidence>
<evidence type="ECO:0000313" key="1">
    <source>
        <dbReference type="EMBL" id="KUH36390.1"/>
    </source>
</evidence>
<name>A0A100Y2E8_9ACTN</name>
<dbReference type="EMBL" id="LNSV01000078">
    <property type="protein sequence ID" value="KUH36390.1"/>
    <property type="molecule type" value="Genomic_DNA"/>
</dbReference>
<reference evidence="1 2" key="1">
    <citation type="submission" date="2015-11" db="EMBL/GenBank/DDBJ databases">
        <title>Genome-wide analysis reveals the secondary metabolome in Streptomyces kanasensis ZX01.</title>
        <authorList>
            <person name="Zhang G."/>
            <person name="Han L."/>
            <person name="Feng J."/>
            <person name="Zhang X."/>
        </authorList>
    </citation>
    <scope>NUCLEOTIDE SEQUENCE [LARGE SCALE GENOMIC DNA]</scope>
    <source>
        <strain evidence="1 2">ZX01</strain>
    </source>
</reference>